<feature type="signal peptide" evidence="5">
    <location>
        <begin position="1"/>
        <end position="32"/>
    </location>
</feature>
<dbReference type="Pfam" id="PF00160">
    <property type="entry name" value="Pro_isomerase"/>
    <property type="match status" value="1"/>
</dbReference>
<feature type="compositionally biased region" description="Basic and acidic residues" evidence="4">
    <location>
        <begin position="463"/>
        <end position="490"/>
    </location>
</feature>
<dbReference type="Gene3D" id="2.40.100.10">
    <property type="entry name" value="Cyclophilin-like"/>
    <property type="match status" value="1"/>
</dbReference>
<dbReference type="PANTHER" id="PTHR45625:SF4">
    <property type="entry name" value="PEPTIDYLPROLYL ISOMERASE DOMAIN AND WD REPEAT-CONTAINING PROTEIN 1"/>
    <property type="match status" value="1"/>
</dbReference>
<dbReference type="InterPro" id="IPR029000">
    <property type="entry name" value="Cyclophilin-like_dom_sf"/>
</dbReference>
<feature type="region of interest" description="Disordered" evidence="4">
    <location>
        <begin position="34"/>
        <end position="80"/>
    </location>
</feature>
<name>A0A5C5WGG0_9BACT</name>
<dbReference type="InterPro" id="IPR044666">
    <property type="entry name" value="Cyclophilin_A-like"/>
</dbReference>
<evidence type="ECO:0000256" key="2">
    <source>
        <dbReference type="ARBA" id="ARBA00023110"/>
    </source>
</evidence>
<dbReference type="CDD" id="cd00317">
    <property type="entry name" value="cyclophilin"/>
    <property type="match status" value="1"/>
</dbReference>
<dbReference type="PRINTS" id="PR00153">
    <property type="entry name" value="CSAPPISMRASE"/>
</dbReference>
<proteinExistence type="predicted"/>
<reference evidence="7 8" key="1">
    <citation type="submission" date="2019-02" db="EMBL/GenBank/DDBJ databases">
        <title>Deep-cultivation of Planctomycetes and their phenomic and genomic characterization uncovers novel biology.</title>
        <authorList>
            <person name="Wiegand S."/>
            <person name="Jogler M."/>
            <person name="Boedeker C."/>
            <person name="Pinto D."/>
            <person name="Vollmers J."/>
            <person name="Rivas-Marin E."/>
            <person name="Kohn T."/>
            <person name="Peeters S.H."/>
            <person name="Heuer A."/>
            <person name="Rast P."/>
            <person name="Oberbeckmann S."/>
            <person name="Bunk B."/>
            <person name="Jeske O."/>
            <person name="Meyerdierks A."/>
            <person name="Storesund J.E."/>
            <person name="Kallscheuer N."/>
            <person name="Luecker S."/>
            <person name="Lage O.M."/>
            <person name="Pohl T."/>
            <person name="Merkel B.J."/>
            <person name="Hornburger P."/>
            <person name="Mueller R.-W."/>
            <person name="Bruemmer F."/>
            <person name="Labrenz M."/>
            <person name="Spormann A.M."/>
            <person name="Op Den Camp H."/>
            <person name="Overmann J."/>
            <person name="Amann R."/>
            <person name="Jetten M.S.M."/>
            <person name="Mascher T."/>
            <person name="Medema M.H."/>
            <person name="Devos D.P."/>
            <person name="Kaster A.-K."/>
            <person name="Ovreas L."/>
            <person name="Rohde M."/>
            <person name="Galperin M.Y."/>
            <person name="Jogler C."/>
        </authorList>
    </citation>
    <scope>NUCLEOTIDE SEQUENCE [LARGE SCALE GENOMIC DNA]</scope>
    <source>
        <strain evidence="7 8">Pla22</strain>
    </source>
</reference>
<dbReference type="EMBL" id="SJPI01000003">
    <property type="protein sequence ID" value="TWT49103.1"/>
    <property type="molecule type" value="Genomic_DNA"/>
</dbReference>
<organism evidence="7 8">
    <name type="scientific">Rubripirellula amarantea</name>
    <dbReference type="NCBI Taxonomy" id="2527999"/>
    <lineage>
        <taxon>Bacteria</taxon>
        <taxon>Pseudomonadati</taxon>
        <taxon>Planctomycetota</taxon>
        <taxon>Planctomycetia</taxon>
        <taxon>Pirellulales</taxon>
        <taxon>Pirellulaceae</taxon>
        <taxon>Rubripirellula</taxon>
    </lineage>
</organism>
<gene>
    <name evidence="7" type="primary">ppiB_2</name>
    <name evidence="7" type="ORF">Pla22_42950</name>
</gene>
<accession>A0A5C5WGG0</accession>
<feature type="chain" id="PRO_5023079403" description="peptidylprolyl isomerase" evidence="5">
    <location>
        <begin position="33"/>
        <end position="490"/>
    </location>
</feature>
<dbReference type="EC" id="5.2.1.8" evidence="1"/>
<feature type="region of interest" description="Disordered" evidence="4">
    <location>
        <begin position="453"/>
        <end position="490"/>
    </location>
</feature>
<protein>
    <recommendedName>
        <fullName evidence="1">peptidylprolyl isomerase</fullName>
        <ecNumber evidence="1">5.2.1.8</ecNumber>
    </recommendedName>
</protein>
<evidence type="ECO:0000313" key="7">
    <source>
        <dbReference type="EMBL" id="TWT49103.1"/>
    </source>
</evidence>
<evidence type="ECO:0000259" key="6">
    <source>
        <dbReference type="PROSITE" id="PS50072"/>
    </source>
</evidence>
<sequence precursor="true">MSLRISSLPTLPSGCAVAIFALLGLFSTQASAQEAPSTSSDSGAESTELALPDLGPPITGEIGSGAGPMQADASTEAEQDFTNDPEYLAEVERLTKAFEDARHKLETAVVQQRLIYTRYLNAEARSKADRESYTVKRDEVRSLMDETYTAALDLSRITGNEEAAQYILTMIQHRFERGIYNLSTAEGAARLIDGGARYLLLFKAGARSALVSGKFDIAKRLYEAIDRKDMEKVDIGMFISLEELEKSWEKESEIREQEAQADDLPRVKFVTTQGEFTVELFINEAPSTVANFINLVEQGFYDGLDFHQVVDNMLALTGDPSGLGSGGSGKFLVDEFDPEVTRTALRGYLVMAKLPVPGSTSGEFVPNSASSQFAILYMPIVANLGEQTVFGCVIEGMDVVSRLRRVDPSKKAEEKKMQLPPDRILETTVLRRPDTLPEVKYFDVRAALQAEQDRIRAAQKAAESTHQHDGHDHDGHDHDDHDHEGHDHED</sequence>
<dbReference type="InterPro" id="IPR002130">
    <property type="entry name" value="Cyclophilin-type_PPIase_dom"/>
</dbReference>
<evidence type="ECO:0000256" key="3">
    <source>
        <dbReference type="ARBA" id="ARBA00023235"/>
    </source>
</evidence>
<evidence type="ECO:0000313" key="8">
    <source>
        <dbReference type="Proteomes" id="UP000316598"/>
    </source>
</evidence>
<dbReference type="RefSeq" id="WP_146516675.1">
    <property type="nucleotide sequence ID" value="NZ_SJPI01000003.1"/>
</dbReference>
<dbReference type="OrthoDB" id="270889at2"/>
<feature type="domain" description="PPIase cyclophilin-type" evidence="6">
    <location>
        <begin position="274"/>
        <end position="431"/>
    </location>
</feature>
<dbReference type="Proteomes" id="UP000316598">
    <property type="component" value="Unassembled WGS sequence"/>
</dbReference>
<dbReference type="AlphaFoldDB" id="A0A5C5WGG0"/>
<comment type="caution">
    <text evidence="7">The sequence shown here is derived from an EMBL/GenBank/DDBJ whole genome shotgun (WGS) entry which is preliminary data.</text>
</comment>
<keyword evidence="8" id="KW-1185">Reference proteome</keyword>
<evidence type="ECO:0000256" key="4">
    <source>
        <dbReference type="SAM" id="MobiDB-lite"/>
    </source>
</evidence>
<feature type="compositionally biased region" description="Polar residues" evidence="4">
    <location>
        <begin position="34"/>
        <end position="45"/>
    </location>
</feature>
<dbReference type="SUPFAM" id="SSF50891">
    <property type="entry name" value="Cyclophilin-like"/>
    <property type="match status" value="1"/>
</dbReference>
<keyword evidence="3 7" id="KW-0413">Isomerase</keyword>
<keyword evidence="2" id="KW-0697">Rotamase</keyword>
<evidence type="ECO:0000256" key="5">
    <source>
        <dbReference type="SAM" id="SignalP"/>
    </source>
</evidence>
<dbReference type="PANTHER" id="PTHR45625">
    <property type="entry name" value="PEPTIDYL-PROLYL CIS-TRANS ISOMERASE-RELATED"/>
    <property type="match status" value="1"/>
</dbReference>
<dbReference type="PROSITE" id="PS50072">
    <property type="entry name" value="CSA_PPIASE_2"/>
    <property type="match status" value="1"/>
</dbReference>
<dbReference type="GO" id="GO:0003755">
    <property type="term" value="F:peptidyl-prolyl cis-trans isomerase activity"/>
    <property type="evidence" value="ECO:0007669"/>
    <property type="project" value="UniProtKB-KW"/>
</dbReference>
<evidence type="ECO:0000256" key="1">
    <source>
        <dbReference type="ARBA" id="ARBA00013194"/>
    </source>
</evidence>
<keyword evidence="5" id="KW-0732">Signal</keyword>